<dbReference type="Proteomes" id="UP000068832">
    <property type="component" value="Chromosome"/>
</dbReference>
<dbReference type="GO" id="GO:0004252">
    <property type="term" value="F:serine-type endopeptidase activity"/>
    <property type="evidence" value="ECO:0007669"/>
    <property type="project" value="TreeGrafter"/>
</dbReference>
<reference evidence="8 10" key="3">
    <citation type="submission" date="2015-07" db="EMBL/GenBank/DDBJ databases">
        <title>Physiological, transcriptional responses and genome re-sequencing of acid resistant extremely thermoacidophilic Metallosphaera sedula SARC-M1.</title>
        <authorList>
            <person name="Ai C."/>
            <person name="McCarthy S."/>
            <person name="Eckrich V."/>
            <person name="Rudrappa D."/>
            <person name="Qiu G."/>
            <person name="Blum P."/>
        </authorList>
    </citation>
    <scope>NUCLEOTIDE SEQUENCE [LARGE SCALE GENOMIC DNA]</scope>
    <source>
        <strain evidence="8 10">SARC-M1</strain>
    </source>
</reference>
<dbReference type="InterPro" id="IPR029058">
    <property type="entry name" value="AB_hydrolase_fold"/>
</dbReference>
<dbReference type="Proteomes" id="UP000061362">
    <property type="component" value="Chromosome"/>
</dbReference>
<dbReference type="Pfam" id="PF00326">
    <property type="entry name" value="Peptidase_S9"/>
    <property type="match status" value="1"/>
</dbReference>
<evidence type="ECO:0000313" key="14">
    <source>
        <dbReference type="Proteomes" id="UP000068832"/>
    </source>
</evidence>
<dbReference type="Gene3D" id="2.120.10.30">
    <property type="entry name" value="TolB, C-terminal domain"/>
    <property type="match status" value="1"/>
</dbReference>
<evidence type="ECO:0000259" key="2">
    <source>
        <dbReference type="Pfam" id="PF00326"/>
    </source>
</evidence>
<evidence type="ECO:0000313" key="11">
    <source>
        <dbReference type="Proteomes" id="UP000061362"/>
    </source>
</evidence>
<evidence type="ECO:0000313" key="9">
    <source>
        <dbReference type="Proteomes" id="UP000029084"/>
    </source>
</evidence>
<evidence type="ECO:0000313" key="5">
    <source>
        <dbReference type="EMBL" id="AKV75826.1"/>
    </source>
</evidence>
<organism evidence="3 9">
    <name type="scientific">Metallosphaera sedula</name>
    <dbReference type="NCBI Taxonomy" id="43687"/>
    <lineage>
        <taxon>Archaea</taxon>
        <taxon>Thermoproteota</taxon>
        <taxon>Thermoprotei</taxon>
        <taxon>Sulfolobales</taxon>
        <taxon>Sulfolobaceae</taxon>
        <taxon>Metallosphaera</taxon>
    </lineage>
</organism>
<dbReference type="OMA" id="KPMLVIQ"/>
<dbReference type="Gene3D" id="3.40.50.1820">
    <property type="entry name" value="alpha/beta hydrolase"/>
    <property type="match status" value="1"/>
</dbReference>
<name>A0A088E2G6_9CREN</name>
<proteinExistence type="predicted"/>
<dbReference type="EMBL" id="CP012173">
    <property type="protein sequence ID" value="AKV75826.1"/>
    <property type="molecule type" value="Genomic_DNA"/>
</dbReference>
<evidence type="ECO:0000313" key="3">
    <source>
        <dbReference type="EMBL" id="AIM26604.1"/>
    </source>
</evidence>
<dbReference type="EMBL" id="CP012175">
    <property type="protein sequence ID" value="AKV80320.1"/>
    <property type="molecule type" value="Genomic_DNA"/>
</dbReference>
<keyword evidence="1" id="KW-0378">Hydrolase</keyword>
<dbReference type="SUPFAM" id="SSF69304">
    <property type="entry name" value="Tricorn protease N-terminal domain"/>
    <property type="match status" value="1"/>
</dbReference>
<dbReference type="Proteomes" id="UP000029084">
    <property type="component" value="Chromosome"/>
</dbReference>
<dbReference type="Proteomes" id="UP000062398">
    <property type="component" value="Chromosome"/>
</dbReference>
<feature type="domain" description="Peptidase S9 prolyl oligopeptidase catalytic" evidence="2">
    <location>
        <begin position="337"/>
        <end position="535"/>
    </location>
</feature>
<evidence type="ECO:0000313" key="13">
    <source>
        <dbReference type="Proteomes" id="UP000062475"/>
    </source>
</evidence>
<evidence type="ECO:0000313" key="8">
    <source>
        <dbReference type="EMBL" id="AKV82566.1"/>
    </source>
</evidence>
<reference evidence="11 12" key="2">
    <citation type="journal article" date="2015" name="Genome Announc.">
        <title>Complete Genome Sequences of Evolved Arsenate-Resistant Metallosphaera sedula Strains.</title>
        <authorList>
            <person name="Ai C."/>
            <person name="McCarthy S."/>
            <person name="Schackwitz W."/>
            <person name="Martin J."/>
            <person name="Lipzen A."/>
            <person name="Blum P."/>
        </authorList>
    </citation>
    <scope>NUCLEOTIDE SEQUENCE [LARGE SCALE GENOMIC DNA]</scope>
    <source>
        <strain evidence="6 12">ARS120-1</strain>
        <strain evidence="7 11">ARS120-2</strain>
        <strain evidence="4 14">ARS50-1</strain>
        <strain evidence="5 13">ARS50-2</strain>
    </source>
</reference>
<dbReference type="RefSeq" id="WP_012020405.1">
    <property type="nucleotide sequence ID" value="NZ_AP019770.1"/>
</dbReference>
<evidence type="ECO:0000313" key="10">
    <source>
        <dbReference type="Proteomes" id="UP000056255"/>
    </source>
</evidence>
<dbReference type="GeneID" id="91754887"/>
<dbReference type="EMBL" id="CP012174">
    <property type="protein sequence ID" value="AKV78075.1"/>
    <property type="molecule type" value="Genomic_DNA"/>
</dbReference>
<dbReference type="SUPFAM" id="SSF53474">
    <property type="entry name" value="alpha/beta-Hydrolases"/>
    <property type="match status" value="1"/>
</dbReference>
<dbReference type="GO" id="GO:0006508">
    <property type="term" value="P:proteolysis"/>
    <property type="evidence" value="ECO:0007669"/>
    <property type="project" value="InterPro"/>
</dbReference>
<gene>
    <name evidence="3" type="ORF">HA72_0440</name>
    <name evidence="4" type="ORF">MsedA_0453</name>
    <name evidence="5" type="ORF">MsedB_0453</name>
    <name evidence="6" type="ORF">MsedC_0452</name>
    <name evidence="7" type="ORF">MsedD_0453</name>
    <name evidence="8" type="ORF">MsedE_0453</name>
</gene>
<evidence type="ECO:0000256" key="1">
    <source>
        <dbReference type="ARBA" id="ARBA00022801"/>
    </source>
</evidence>
<dbReference type="InterPro" id="IPR011042">
    <property type="entry name" value="6-blade_b-propeller_TolB-like"/>
</dbReference>
<dbReference type="PATRIC" id="fig|43687.5.peg.452"/>
<dbReference type="Proteomes" id="UP000056255">
    <property type="component" value="Chromosome"/>
</dbReference>
<dbReference type="OrthoDB" id="31240at2157"/>
<accession>A0A088E2G6</accession>
<dbReference type="Proteomes" id="UP000062475">
    <property type="component" value="Chromosome"/>
</dbReference>
<evidence type="ECO:0000313" key="12">
    <source>
        <dbReference type="Proteomes" id="UP000062398"/>
    </source>
</evidence>
<evidence type="ECO:0000313" key="6">
    <source>
        <dbReference type="EMBL" id="AKV78075.1"/>
    </source>
</evidence>
<evidence type="ECO:0000313" key="7">
    <source>
        <dbReference type="EMBL" id="AKV80320.1"/>
    </source>
</evidence>
<protein>
    <submittedName>
        <fullName evidence="4">Acylaminoacyl peptidase</fullName>
    </submittedName>
    <submittedName>
        <fullName evidence="3">Peptidase S9, prolyl oligopeptidase active site domain protein</fullName>
    </submittedName>
</protein>
<dbReference type="PANTHER" id="PTHR42776">
    <property type="entry name" value="SERINE PEPTIDASE S9 FAMILY MEMBER"/>
    <property type="match status" value="1"/>
</dbReference>
<dbReference type="AlphaFoldDB" id="A0A088E2G6"/>
<dbReference type="InterPro" id="IPR001375">
    <property type="entry name" value="Peptidase_S9_cat"/>
</dbReference>
<dbReference type="PANTHER" id="PTHR42776:SF27">
    <property type="entry name" value="DIPEPTIDYL PEPTIDASE FAMILY MEMBER 6"/>
    <property type="match status" value="1"/>
</dbReference>
<dbReference type="EMBL" id="CP012172">
    <property type="protein sequence ID" value="AKV73585.1"/>
    <property type="molecule type" value="Genomic_DNA"/>
</dbReference>
<sequence length="536" mass="60742">MNLSYLNYTPVQDFDVKDGRVAYVILKDSPKVEILGVGEVQIEEPETVHWVGSRLAVVADQGGAEVRSIYLVDEAPHPLLSDGFDNMEPVFLKEDKFYFLSNRDRETIRLYLYDGGQITKVSKGNLPVSDVCVSPGGRWVAYSSGIYDNDLYLLDSKTGEEVVVSYPNSEQYPSSSQCFTGDSLLFLSNHNGFLDVGKLSLRDHTVSWLVTSKEDKFEALMWRDRLVYTVDVRGHILLMVDGKPLTDQGVVTDVKVDRDLFFLHSSYDRAYDLYRHSTVTERLTDSMREVKGEFVKPTLVKYVSLGEEIDGLLYQRGGEKRGVVYIHGGPDYECLSNYSAEIQMLVDQGFKVICPNYRGSTGRGRRFNHLNDRDLGGGDLVDVVESASLLKVPKVAVTGASYGGYLTMMAVTKYPEKWCAAAAVVPFVNWFTEKKMEREVLRQYDEVKIGNDEELLRDRSPVYFLDRVRAPLLLLAGENDPRCPAEETLQVVEKMKEMGRTVEYKIYENEGHGFVKRENLVDSIIRVVEFLDKNCK</sequence>
<dbReference type="EMBL" id="CP012176">
    <property type="protein sequence ID" value="AKV82566.1"/>
    <property type="molecule type" value="Genomic_DNA"/>
</dbReference>
<reference evidence="3 9" key="1">
    <citation type="journal article" date="2014" name="J. Bacteriol.">
        <title>Role of an Archaeal PitA Transporter in the Copper and Arsenic Resistance of Metallosphaera sedula, an Extreme Thermoacidophile.</title>
        <authorList>
            <person name="McCarthy S."/>
            <person name="Ai C."/>
            <person name="Wheaton G."/>
            <person name="Tevatia R."/>
            <person name="Eckrich V."/>
            <person name="Kelly R."/>
            <person name="Blum P."/>
        </authorList>
    </citation>
    <scope>NUCLEOTIDE SEQUENCE [LARGE SCALE GENOMIC DNA]</scope>
    <source>
        <strain evidence="3 9">CuR1</strain>
    </source>
</reference>
<evidence type="ECO:0000313" key="4">
    <source>
        <dbReference type="EMBL" id="AKV73585.1"/>
    </source>
</evidence>
<dbReference type="EMBL" id="CP008822">
    <property type="protein sequence ID" value="AIM26604.1"/>
    <property type="molecule type" value="Genomic_DNA"/>
</dbReference>